<evidence type="ECO:0000256" key="1">
    <source>
        <dbReference type="ARBA" id="ARBA00022737"/>
    </source>
</evidence>
<dbReference type="RefSeq" id="WP_160984117.1">
    <property type="nucleotide sequence ID" value="NZ_WVTD01000001.1"/>
</dbReference>
<gene>
    <name evidence="5" type="ORF">GR702_01170</name>
</gene>
<feature type="chain" id="PRO_5031039513" evidence="3">
    <location>
        <begin position="25"/>
        <end position="979"/>
    </location>
</feature>
<evidence type="ECO:0000256" key="3">
    <source>
        <dbReference type="SAM" id="SignalP"/>
    </source>
</evidence>
<feature type="signal peptide" evidence="3">
    <location>
        <begin position="1"/>
        <end position="24"/>
    </location>
</feature>
<evidence type="ECO:0000313" key="6">
    <source>
        <dbReference type="Proteomes" id="UP000465810"/>
    </source>
</evidence>
<name>A0A7X4K5Q7_9SPHN</name>
<dbReference type="Proteomes" id="UP000465810">
    <property type="component" value="Unassembled WGS sequence"/>
</dbReference>
<accession>A0A7X4K5Q7</accession>
<dbReference type="Pfam" id="PF12770">
    <property type="entry name" value="CHAT"/>
    <property type="match status" value="1"/>
</dbReference>
<dbReference type="SUPFAM" id="SSF48452">
    <property type="entry name" value="TPR-like"/>
    <property type="match status" value="3"/>
</dbReference>
<dbReference type="InterPro" id="IPR011990">
    <property type="entry name" value="TPR-like_helical_dom_sf"/>
</dbReference>
<dbReference type="AlphaFoldDB" id="A0A7X4K5Q7"/>
<keyword evidence="6" id="KW-1185">Reference proteome</keyword>
<dbReference type="PANTHER" id="PTHR45641:SF19">
    <property type="entry name" value="NEPHROCYSTIN-3"/>
    <property type="match status" value="1"/>
</dbReference>
<evidence type="ECO:0000259" key="4">
    <source>
        <dbReference type="Pfam" id="PF12770"/>
    </source>
</evidence>
<keyword evidence="1" id="KW-0677">Repeat</keyword>
<dbReference type="SMART" id="SM00028">
    <property type="entry name" value="TPR"/>
    <property type="match status" value="4"/>
</dbReference>
<sequence>MRKFWFAAVLSVLAAGVPAGLAAAAPSQVAPVAVELDALRGYDISGDPAAALRHVDAVLARAAAAPAVDPIALLYARAIRAQALSELDRTEEALALFTEVDAALEARGAPPTLDRASLLLHIGGEHGALGRLDEAEAYSRRALALAERLGGRTSAEYGDALYGIGVVAYQRGRQRDALAPVAESLAIARARALATGERPESPASRGVSLSALQLYAGDAQDAVVTAREAAAWAEAHLPENHRIRATATQQLGTILSEAGQYAQAIPILRAALEKRRAILPPDSPQLAMSIHSLAYALDNAGLRAEAGPLYDRAVAIFEAHPDRLQASGLATMIGQQARAAAWAGDAAASLAMREKALSIARRYAASPEDPVVLNAEINLASALSHADRREEAAALLAHAREGYAKVAGPGTRGRIAAAAVTARLIADEGRPAQAAAMLGEALAPARARLLDRATARSDIMGIAADTRSAFMDLVRVCAQAGRQAEVFDALQMVNLGDLQGAFSSLGLLREEYGPEAREAIRRYLALAAQGRQLRKSLDQAAIQRDPAATADLGTRIAALEEQVRAADAELSSLVPGYRALTAVEPARLADARARLRPGQGLLLIGNDDGGLVSQLVTRGGVALGQSSIAARRLVELQQRLRASVEGGLLDQEHAGFDRQAAHELYRVIVPQALRPLLGSVRELVVLAPGSLATIPFAALVTQPPRGDDADPAALRRTRWLVRDHAVSVMISAAPLPRPAREARGALAFAGIGAPLPGAPAEPAAGTGTPVKSDTMRGIGQAGALARLAALPDAARELQDMASRFSGPTRLLIGASATETALKQAPLEQARVIAFATHGLVGGALRGVVEPALVLAPPLAATAQDDGLLTASEVAQLRLDADWVILSACDTSAGESENAPTYSGLARAFISAGSRALLLSHWPVRDDVASRLTLRTLEEANAGQSRAQALRTAQLSVLRDASIPGGAHPAAWAPFVLVGD</sequence>
<dbReference type="Pfam" id="PF13424">
    <property type="entry name" value="TPR_12"/>
    <property type="match status" value="2"/>
</dbReference>
<keyword evidence="2" id="KW-0802">TPR repeat</keyword>
<comment type="caution">
    <text evidence="5">The sequence shown here is derived from an EMBL/GenBank/DDBJ whole genome shotgun (WGS) entry which is preliminary data.</text>
</comment>
<dbReference type="PANTHER" id="PTHR45641">
    <property type="entry name" value="TETRATRICOPEPTIDE REPEAT PROTEIN (AFU_ORTHOLOGUE AFUA_6G03870)"/>
    <property type="match status" value="1"/>
</dbReference>
<dbReference type="InterPro" id="IPR019734">
    <property type="entry name" value="TPR_rpt"/>
</dbReference>
<evidence type="ECO:0000256" key="2">
    <source>
        <dbReference type="ARBA" id="ARBA00022803"/>
    </source>
</evidence>
<proteinExistence type="predicted"/>
<reference evidence="5 6" key="1">
    <citation type="submission" date="2019-12" db="EMBL/GenBank/DDBJ databases">
        <authorList>
            <person name="Feng G."/>
            <person name="Zhu H."/>
        </authorList>
    </citation>
    <scope>NUCLEOTIDE SEQUENCE [LARGE SCALE GENOMIC DNA]</scope>
    <source>
        <strain evidence="5 6">FGD1</strain>
    </source>
</reference>
<protein>
    <submittedName>
        <fullName evidence="5">CHAT domain-containing protein</fullName>
    </submittedName>
</protein>
<dbReference type="EMBL" id="WVTD01000001">
    <property type="protein sequence ID" value="MYL96385.1"/>
    <property type="molecule type" value="Genomic_DNA"/>
</dbReference>
<dbReference type="Gene3D" id="1.25.40.10">
    <property type="entry name" value="Tetratricopeptide repeat domain"/>
    <property type="match status" value="3"/>
</dbReference>
<dbReference type="Pfam" id="PF13374">
    <property type="entry name" value="TPR_10"/>
    <property type="match status" value="1"/>
</dbReference>
<keyword evidence="3" id="KW-0732">Signal</keyword>
<feature type="domain" description="CHAT" evidence="4">
    <location>
        <begin position="659"/>
        <end position="979"/>
    </location>
</feature>
<organism evidence="5 6">
    <name type="scientific">Novosphingobium silvae</name>
    <dbReference type="NCBI Taxonomy" id="2692619"/>
    <lineage>
        <taxon>Bacteria</taxon>
        <taxon>Pseudomonadati</taxon>
        <taxon>Pseudomonadota</taxon>
        <taxon>Alphaproteobacteria</taxon>
        <taxon>Sphingomonadales</taxon>
        <taxon>Sphingomonadaceae</taxon>
        <taxon>Novosphingobium</taxon>
    </lineage>
</organism>
<dbReference type="InterPro" id="IPR024983">
    <property type="entry name" value="CHAT_dom"/>
</dbReference>
<evidence type="ECO:0000313" key="5">
    <source>
        <dbReference type="EMBL" id="MYL96385.1"/>
    </source>
</evidence>